<accession>A0ABP8QTH8</accession>
<evidence type="ECO:0000313" key="6">
    <source>
        <dbReference type="Proteomes" id="UP001500503"/>
    </source>
</evidence>
<keyword evidence="1" id="KW-0547">Nucleotide-binding</keyword>
<dbReference type="InterPro" id="IPR036388">
    <property type="entry name" value="WH-like_DNA-bd_sf"/>
</dbReference>
<dbReference type="CDD" id="cd06170">
    <property type="entry name" value="LuxR_C_like"/>
    <property type="match status" value="1"/>
</dbReference>
<dbReference type="Gene3D" id="1.10.10.10">
    <property type="entry name" value="Winged helix-like DNA-binding domain superfamily/Winged helix DNA-binding domain"/>
    <property type="match status" value="1"/>
</dbReference>
<dbReference type="PANTHER" id="PTHR16305:SF35">
    <property type="entry name" value="TRANSCRIPTIONAL ACTIVATOR DOMAIN"/>
    <property type="match status" value="1"/>
</dbReference>
<evidence type="ECO:0000259" key="4">
    <source>
        <dbReference type="PROSITE" id="PS50043"/>
    </source>
</evidence>
<organism evidence="5 6">
    <name type="scientific">Actinoallomurus oryzae</name>
    <dbReference type="NCBI Taxonomy" id="502180"/>
    <lineage>
        <taxon>Bacteria</taxon>
        <taxon>Bacillati</taxon>
        <taxon>Actinomycetota</taxon>
        <taxon>Actinomycetes</taxon>
        <taxon>Streptosporangiales</taxon>
        <taxon>Thermomonosporaceae</taxon>
        <taxon>Actinoallomurus</taxon>
    </lineage>
</organism>
<keyword evidence="6" id="KW-1185">Reference proteome</keyword>
<dbReference type="PRINTS" id="PR00038">
    <property type="entry name" value="HTHLUXR"/>
</dbReference>
<feature type="domain" description="HTH luxR-type" evidence="4">
    <location>
        <begin position="849"/>
        <end position="914"/>
    </location>
</feature>
<feature type="region of interest" description="Disordered" evidence="3">
    <location>
        <begin position="909"/>
        <end position="945"/>
    </location>
</feature>
<evidence type="ECO:0000313" key="5">
    <source>
        <dbReference type="EMBL" id="GAA4509241.1"/>
    </source>
</evidence>
<dbReference type="InterPro" id="IPR000792">
    <property type="entry name" value="Tscrpt_reg_LuxR_C"/>
</dbReference>
<evidence type="ECO:0000256" key="3">
    <source>
        <dbReference type="SAM" id="MobiDB-lite"/>
    </source>
</evidence>
<evidence type="ECO:0000256" key="1">
    <source>
        <dbReference type="ARBA" id="ARBA00022741"/>
    </source>
</evidence>
<dbReference type="SUPFAM" id="SSF46894">
    <property type="entry name" value="C-terminal effector domain of the bipartite response regulators"/>
    <property type="match status" value="1"/>
</dbReference>
<dbReference type="InterPro" id="IPR016032">
    <property type="entry name" value="Sig_transdc_resp-reg_C-effctor"/>
</dbReference>
<dbReference type="EMBL" id="BAABHF010000043">
    <property type="protein sequence ID" value="GAA4509241.1"/>
    <property type="molecule type" value="Genomic_DNA"/>
</dbReference>
<dbReference type="Proteomes" id="UP001500503">
    <property type="component" value="Unassembled WGS sequence"/>
</dbReference>
<sequence length="945" mass="101522">MRLLKYSRAAELAAVGRTLRAAASGQGGTVLIRGEAGIGKTELIERALDRAAGLWRLRTGGREFETELPFTGLHDLCRPLLPWLETLPGPQRTALEVAFALREGTMPDRFRVGLAVLGLLSAAAREQPIVCVVDDAQWLDHASAEALAFVARRIEHDPIALLFAVREPGVPNLLDGLPELTLTGLGNDDALALLASQLHTPLDERIRDQIMAEARGNPLALLELSRSVGTGELAGGFGLPRALPVPARIEAAYRERQAALPQDTRWLLLLAAAEPLGDPVLLWRAAEQLGVGSEAADPAEAAGLLDIGVRVRFRHPLVRSAIYRAASPDDRRTVHRALAHVIDPLVDPDHRAWHRAQSVLLPDEDIAAELERAADRASGRGGVAAAAGFLERATALTPDPGRRAVRALNAAGLKYWAGDNEAATGLLAIGKTGPGDERHQALVELLAARISVNHGPRSKDPAPLLDAARKLEAHDRPMARQTYIGAFVTAMRAGRLGPPGLLTDTARQLAKALEEGASESSEPPDLLLKALITRAIEGSTAAIPSLRRAVGAFLSETEQGDDFYHWVALAGATAMDLWEHDAWRTLSERQVRFIRRTGMLLALPSALHYLAYAHVLAGEFQDAEALIAEAVTIDPTGNPSGPPFADLALRAWRGDQEGTAALVEQLIGPAREGGEGHSLSVIDGANAVLYNGLGRYDAASEAAAEVCRHDELGFSAFISPELIEAAARSGRHRLAKPVLENFAERTEASGTDLAIGLQMYARALLADGPGAEDLYRKAIDRLSRTRAAVYLARAHLVYGEWLRREARRGDARAQLRIAYEKLSGMGAAGFAERAARELSACGERPHRPAAPPRDLLTPQELQIARLVAGGATSKEAAEQLFLSPRTVHAHLRNIFKKLGITSRLQLRDLPLDLPEEPRPAPDPIPGDGPEEPDDSHEADHLADGG</sequence>
<dbReference type="PANTHER" id="PTHR16305">
    <property type="entry name" value="TESTICULAR SOLUBLE ADENYLYL CYCLASE"/>
    <property type="match status" value="1"/>
</dbReference>
<keyword evidence="2" id="KW-0067">ATP-binding</keyword>
<feature type="compositionally biased region" description="Basic and acidic residues" evidence="3">
    <location>
        <begin position="935"/>
        <end position="945"/>
    </location>
</feature>
<comment type="caution">
    <text evidence="5">The sequence shown here is derived from an EMBL/GenBank/DDBJ whole genome shotgun (WGS) entry which is preliminary data.</text>
</comment>
<dbReference type="RefSeq" id="WP_345471237.1">
    <property type="nucleotide sequence ID" value="NZ_BAABHF010000043.1"/>
</dbReference>
<reference evidence="6" key="1">
    <citation type="journal article" date="2019" name="Int. J. Syst. Evol. Microbiol.">
        <title>The Global Catalogue of Microorganisms (GCM) 10K type strain sequencing project: providing services to taxonomists for standard genome sequencing and annotation.</title>
        <authorList>
            <consortium name="The Broad Institute Genomics Platform"/>
            <consortium name="The Broad Institute Genome Sequencing Center for Infectious Disease"/>
            <person name="Wu L."/>
            <person name="Ma J."/>
        </authorList>
    </citation>
    <scope>NUCLEOTIDE SEQUENCE [LARGE SCALE GENOMIC DNA]</scope>
    <source>
        <strain evidence="6">JCM 17933</strain>
    </source>
</reference>
<dbReference type="Pfam" id="PF00196">
    <property type="entry name" value="GerE"/>
    <property type="match status" value="1"/>
</dbReference>
<evidence type="ECO:0000256" key="2">
    <source>
        <dbReference type="ARBA" id="ARBA00022840"/>
    </source>
</evidence>
<feature type="compositionally biased region" description="Basic and acidic residues" evidence="3">
    <location>
        <begin position="909"/>
        <end position="919"/>
    </location>
</feature>
<dbReference type="InterPro" id="IPR041664">
    <property type="entry name" value="AAA_16"/>
</dbReference>
<dbReference type="SUPFAM" id="SSF52540">
    <property type="entry name" value="P-loop containing nucleoside triphosphate hydrolases"/>
    <property type="match status" value="1"/>
</dbReference>
<protein>
    <submittedName>
        <fullName evidence="5">LuxR family transcriptional regulator</fullName>
    </submittedName>
</protein>
<gene>
    <name evidence="5" type="ORF">GCM10023191_070180</name>
</gene>
<dbReference type="InterPro" id="IPR027417">
    <property type="entry name" value="P-loop_NTPase"/>
</dbReference>
<name>A0ABP8QTH8_9ACTN</name>
<dbReference type="PROSITE" id="PS50043">
    <property type="entry name" value="HTH_LUXR_2"/>
    <property type="match status" value="1"/>
</dbReference>
<proteinExistence type="predicted"/>
<dbReference type="Pfam" id="PF13191">
    <property type="entry name" value="AAA_16"/>
    <property type="match status" value="1"/>
</dbReference>
<dbReference type="SMART" id="SM00421">
    <property type="entry name" value="HTH_LUXR"/>
    <property type="match status" value="1"/>
</dbReference>